<dbReference type="EMBL" id="JAACFV010000198">
    <property type="protein sequence ID" value="KAF7503080.1"/>
    <property type="molecule type" value="Genomic_DNA"/>
</dbReference>
<dbReference type="Proteomes" id="UP000606974">
    <property type="component" value="Unassembled WGS sequence"/>
</dbReference>
<dbReference type="SUPFAM" id="SSF50978">
    <property type="entry name" value="WD40 repeat-like"/>
    <property type="match status" value="1"/>
</dbReference>
<reference evidence="2" key="1">
    <citation type="submission" date="2020-02" db="EMBL/GenBank/DDBJ databases">
        <authorList>
            <person name="Palmer J.M."/>
        </authorList>
    </citation>
    <scope>NUCLEOTIDE SEQUENCE</scope>
    <source>
        <strain evidence="2">EPUS1.4</strain>
        <tissue evidence="2">Thallus</tissue>
    </source>
</reference>
<evidence type="ECO:0000259" key="1">
    <source>
        <dbReference type="PROSITE" id="PS50181"/>
    </source>
</evidence>
<feature type="domain" description="F-box" evidence="1">
    <location>
        <begin position="24"/>
        <end position="70"/>
    </location>
</feature>
<sequence>MPKRRRLEEESPGQPAKKPRLRFDYDISLLSDELILKILTYLPISDLATCQRLCHRLQRLASDSELWKEKYYARWVRPRALRIPGLKDTIASSEAFRYSSKLAKWLDDRHLIQEGRRTDWKWQYRLRDNWWRGHCKVREVEVAVPPAPSVFVRMYRGVTFTADAKSGLRAWTTKTNPLLIASLPFGVDTKTGWPECRPTCLSIDTEFSTNTDVCVGFVDGSFKIYRLDRGEFYARYAHAPSSNGAISGIAMFYPYILTISDKKILSLYRFPSKDHICKHLLDPQLLASLQSSCVFAPISLSIRPSSGGLVATIAYALSRLTSGWSVGLQELRMTKDGEALDSRLTSSSEEEMTAFHSIKDQDTTVSARSAASQPFVLHPESMARPTALSYSHPYLLASLPDNTLMTYLVTSNADKLEIAPGRRLWGHTSSVSGVRVGDRGKAVSVSRKGDEIRVWELENLLSSSWQQRTSVCIQPENPNLGTIADAIRRRGDGLSLACGEMEVEQATWRKWIGFDEEQVVVLGERWRRQILSCYDFT</sequence>
<dbReference type="SUPFAM" id="SSF81383">
    <property type="entry name" value="F-box domain"/>
    <property type="match status" value="1"/>
</dbReference>
<dbReference type="OrthoDB" id="3219396at2759"/>
<dbReference type="Pfam" id="PF25499">
    <property type="entry name" value="Beta-prop_pof12"/>
    <property type="match status" value="1"/>
</dbReference>
<dbReference type="PROSITE" id="PS50181">
    <property type="entry name" value="FBOX"/>
    <property type="match status" value="1"/>
</dbReference>
<evidence type="ECO:0000313" key="2">
    <source>
        <dbReference type="EMBL" id="KAF7503080.1"/>
    </source>
</evidence>
<dbReference type="Pfam" id="PF12937">
    <property type="entry name" value="F-box-like"/>
    <property type="match status" value="1"/>
</dbReference>
<dbReference type="InterPro" id="IPR036047">
    <property type="entry name" value="F-box-like_dom_sf"/>
</dbReference>
<gene>
    <name evidence="2" type="ORF">GJ744_004327</name>
</gene>
<evidence type="ECO:0000313" key="3">
    <source>
        <dbReference type="Proteomes" id="UP000606974"/>
    </source>
</evidence>
<keyword evidence="3" id="KW-1185">Reference proteome</keyword>
<dbReference type="Gene3D" id="2.130.10.10">
    <property type="entry name" value="YVTN repeat-like/Quinoprotein amine dehydrogenase"/>
    <property type="match status" value="1"/>
</dbReference>
<dbReference type="Gene3D" id="1.20.1280.50">
    <property type="match status" value="1"/>
</dbReference>
<comment type="caution">
    <text evidence="2">The sequence shown here is derived from an EMBL/GenBank/DDBJ whole genome shotgun (WGS) entry which is preliminary data.</text>
</comment>
<protein>
    <recommendedName>
        <fullName evidence="1">F-box domain-containing protein</fullName>
    </recommendedName>
</protein>
<dbReference type="InterPro" id="IPR015943">
    <property type="entry name" value="WD40/YVTN_repeat-like_dom_sf"/>
</dbReference>
<proteinExistence type="predicted"/>
<name>A0A8H7DZ69_9EURO</name>
<accession>A0A8H7DZ69</accession>
<organism evidence="2 3">
    <name type="scientific">Endocarpon pusillum</name>
    <dbReference type="NCBI Taxonomy" id="364733"/>
    <lineage>
        <taxon>Eukaryota</taxon>
        <taxon>Fungi</taxon>
        <taxon>Dikarya</taxon>
        <taxon>Ascomycota</taxon>
        <taxon>Pezizomycotina</taxon>
        <taxon>Eurotiomycetes</taxon>
        <taxon>Chaetothyriomycetidae</taxon>
        <taxon>Verrucariales</taxon>
        <taxon>Verrucariaceae</taxon>
        <taxon>Endocarpon</taxon>
    </lineage>
</organism>
<dbReference type="SMART" id="SM00256">
    <property type="entry name" value="FBOX"/>
    <property type="match status" value="1"/>
</dbReference>
<dbReference type="AlphaFoldDB" id="A0A8H7DZ69"/>
<dbReference type="InterPro" id="IPR036322">
    <property type="entry name" value="WD40_repeat_dom_sf"/>
</dbReference>
<dbReference type="InterPro" id="IPR001810">
    <property type="entry name" value="F-box_dom"/>
</dbReference>